<organism evidence="4 5">
    <name type="scientific">Actinomadura litoris</name>
    <dbReference type="NCBI Taxonomy" id="2678616"/>
    <lineage>
        <taxon>Bacteria</taxon>
        <taxon>Bacillati</taxon>
        <taxon>Actinomycetota</taxon>
        <taxon>Actinomycetes</taxon>
        <taxon>Streptosporangiales</taxon>
        <taxon>Thermomonosporaceae</taxon>
        <taxon>Actinomadura</taxon>
    </lineage>
</organism>
<dbReference type="Pfam" id="PF01613">
    <property type="entry name" value="Flavin_Reduct"/>
    <property type="match status" value="1"/>
</dbReference>
<dbReference type="InterPro" id="IPR050268">
    <property type="entry name" value="NADH-dep_flavin_reductase"/>
</dbReference>
<gene>
    <name evidence="4" type="ORF">GNZ18_25090</name>
</gene>
<evidence type="ECO:0000256" key="2">
    <source>
        <dbReference type="ARBA" id="ARBA00023002"/>
    </source>
</evidence>
<reference evidence="4 5" key="1">
    <citation type="submission" date="2019-11" db="EMBL/GenBank/DDBJ databases">
        <authorList>
            <person name="Cao P."/>
        </authorList>
    </citation>
    <scope>NUCLEOTIDE SEQUENCE [LARGE SCALE GENOMIC DNA]</scope>
    <source>
        <strain evidence="4 5">NEAU-AAG5</strain>
    </source>
</reference>
<comment type="caution">
    <text evidence="4">The sequence shown here is derived from an EMBL/GenBank/DDBJ whole genome shotgun (WGS) entry which is preliminary data.</text>
</comment>
<keyword evidence="5" id="KW-1185">Reference proteome</keyword>
<dbReference type="Proteomes" id="UP000432015">
    <property type="component" value="Unassembled WGS sequence"/>
</dbReference>
<evidence type="ECO:0000313" key="4">
    <source>
        <dbReference type="EMBL" id="MUN39846.1"/>
    </source>
</evidence>
<dbReference type="PANTHER" id="PTHR30466">
    <property type="entry name" value="FLAVIN REDUCTASE"/>
    <property type="match status" value="1"/>
</dbReference>
<dbReference type="InterPro" id="IPR002563">
    <property type="entry name" value="Flavin_Rdtase-like_dom"/>
</dbReference>
<dbReference type="AlphaFoldDB" id="A0A7K1L6E5"/>
<name>A0A7K1L6E5_9ACTN</name>
<evidence type="ECO:0000256" key="1">
    <source>
        <dbReference type="ARBA" id="ARBA00008898"/>
    </source>
</evidence>
<feature type="domain" description="Flavin reductase like" evidence="3">
    <location>
        <begin position="22"/>
        <end position="170"/>
    </location>
</feature>
<dbReference type="GO" id="GO:0042602">
    <property type="term" value="F:riboflavin reductase (NADPH) activity"/>
    <property type="evidence" value="ECO:0007669"/>
    <property type="project" value="TreeGrafter"/>
</dbReference>
<dbReference type="SMART" id="SM00903">
    <property type="entry name" value="Flavin_Reduct"/>
    <property type="match status" value="1"/>
</dbReference>
<accession>A0A7K1L6E5</accession>
<dbReference type="RefSeq" id="WP_312874722.1">
    <property type="nucleotide sequence ID" value="NZ_WOFH01000009.1"/>
</dbReference>
<comment type="similarity">
    <text evidence="1">Belongs to the non-flavoprotein flavin reductase family.</text>
</comment>
<evidence type="ECO:0000313" key="5">
    <source>
        <dbReference type="Proteomes" id="UP000432015"/>
    </source>
</evidence>
<proteinExistence type="inferred from homology"/>
<dbReference type="GO" id="GO:0010181">
    <property type="term" value="F:FMN binding"/>
    <property type="evidence" value="ECO:0007669"/>
    <property type="project" value="InterPro"/>
</dbReference>
<dbReference type="EMBL" id="WOFH01000009">
    <property type="protein sequence ID" value="MUN39846.1"/>
    <property type="molecule type" value="Genomic_DNA"/>
</dbReference>
<protein>
    <submittedName>
        <fullName evidence="4">Flavin reductase</fullName>
    </submittedName>
</protein>
<dbReference type="SUPFAM" id="SSF50475">
    <property type="entry name" value="FMN-binding split barrel"/>
    <property type="match status" value="1"/>
</dbReference>
<dbReference type="PANTHER" id="PTHR30466:SF11">
    <property type="entry name" value="FLAVIN-DEPENDENT MONOOXYGENASE, REDUCTASE SUBUNIT HSAB"/>
    <property type="match status" value="1"/>
</dbReference>
<dbReference type="InterPro" id="IPR012349">
    <property type="entry name" value="Split_barrel_FMN-bd"/>
</dbReference>
<dbReference type="Gene3D" id="2.30.110.10">
    <property type="entry name" value="Electron Transport, Fmn-binding Protein, Chain A"/>
    <property type="match status" value="1"/>
</dbReference>
<evidence type="ECO:0000259" key="3">
    <source>
        <dbReference type="SMART" id="SM00903"/>
    </source>
</evidence>
<keyword evidence="2" id="KW-0560">Oxidoreductase</keyword>
<sequence>MTDDSPGPPAPDLDRALFREVAGRFATGVAIVTTVADGADHAMTVNAFTSVSLEPLLVLVCVERVARFHDVVLAAGRWAVSVLAADMRDASEWFATRGRALDGGLRGWPHARGPATGAAVLDGALGVLECRTHAVHDGGDHSIVVGEVLTLQVPDPDGRPLIYYGGAYHAL</sequence>